<comment type="caution">
    <text evidence="1">The sequence shown here is derived from an EMBL/GenBank/DDBJ whole genome shotgun (WGS) entry which is preliminary data.</text>
</comment>
<organism evidence="1 2">
    <name type="scientific">Coniosporium uncinatum</name>
    <dbReference type="NCBI Taxonomy" id="93489"/>
    <lineage>
        <taxon>Eukaryota</taxon>
        <taxon>Fungi</taxon>
        <taxon>Dikarya</taxon>
        <taxon>Ascomycota</taxon>
        <taxon>Pezizomycotina</taxon>
        <taxon>Dothideomycetes</taxon>
        <taxon>Dothideomycetes incertae sedis</taxon>
        <taxon>Coniosporium</taxon>
    </lineage>
</organism>
<protein>
    <submittedName>
        <fullName evidence="1">Uncharacterized protein</fullName>
    </submittedName>
</protein>
<proteinExistence type="predicted"/>
<evidence type="ECO:0000313" key="2">
    <source>
        <dbReference type="Proteomes" id="UP001186974"/>
    </source>
</evidence>
<sequence length="537" mass="59168">MKLTSLLLGHALSSSGITYANHHYLHQHDSQQPLVFESHVPTQAKRVAIIGAGAGGTSAAYHLRKYSDAAGVPLNITIFERNPFIGGRSTTVHAYNDSAQPVELGASIFVELNHILVDTAKELGLKTIEPHGSGDDGEEIEGEELGIWNGEEFILRIKNDVSWWDRAKLVWRYGYSIFRTRALVKKVVGMFLQMYEAPHFPFDSLSEAAYRLGLTAVTAATGEQYLKENQISDAYANDIIQASTRVNYAANLGLIHGLEAIVCMATDGAMAIRGGNWQIFSGMAKAATHDIRLNTSVTSLHKQEDGTYTLRSRPVENPAAARPASDTFDAVIIAAPFQFTDLLLDPPPKHLPAKVPYVQLHVTLLTSPHPLHPSAFNLKQGEKVPETALTTLQPNEDYGSKPAVGKAGFYSISTLRAIRNPETGAKECLYKIFSPEEISDTELERLLGAEDAVSWIYRKLWYSYPYEYPRVTFEEIRLDGEDGGLWYTSGMDSFISTMETNALMGKNVARLIADGWEADGTGRGQESEMDGQLSRSL</sequence>
<dbReference type="EMBL" id="JAWDJW010007460">
    <property type="protein sequence ID" value="KAK3062121.1"/>
    <property type="molecule type" value="Genomic_DNA"/>
</dbReference>
<name>A0ACC3D5P5_9PEZI</name>
<accession>A0ACC3D5P5</accession>
<reference evidence="1" key="1">
    <citation type="submission" date="2024-09" db="EMBL/GenBank/DDBJ databases">
        <title>Black Yeasts Isolated from many extreme environments.</title>
        <authorList>
            <person name="Coleine C."/>
            <person name="Stajich J.E."/>
            <person name="Selbmann L."/>
        </authorList>
    </citation>
    <scope>NUCLEOTIDE SEQUENCE</scope>
    <source>
        <strain evidence="1">CCFEE 5737</strain>
    </source>
</reference>
<dbReference type="Proteomes" id="UP001186974">
    <property type="component" value="Unassembled WGS sequence"/>
</dbReference>
<evidence type="ECO:0000313" key="1">
    <source>
        <dbReference type="EMBL" id="KAK3062121.1"/>
    </source>
</evidence>
<gene>
    <name evidence="1" type="ORF">LTS18_004784</name>
</gene>
<keyword evidence="2" id="KW-1185">Reference proteome</keyword>